<comment type="caution">
    <text evidence="1">The sequence shown here is derived from an EMBL/GenBank/DDBJ whole genome shotgun (WGS) entry which is preliminary data.</text>
</comment>
<gene>
    <name evidence="1" type="ORF">GCM10023092_25540</name>
</gene>
<protein>
    <submittedName>
        <fullName evidence="1">Uncharacterized protein</fullName>
    </submittedName>
</protein>
<keyword evidence="2" id="KW-1185">Reference proteome</keyword>
<evidence type="ECO:0000313" key="1">
    <source>
        <dbReference type="EMBL" id="GAA4457986.1"/>
    </source>
</evidence>
<reference evidence="2" key="1">
    <citation type="journal article" date="2019" name="Int. J. Syst. Evol. Microbiol.">
        <title>The Global Catalogue of Microorganisms (GCM) 10K type strain sequencing project: providing services to taxonomists for standard genome sequencing and annotation.</title>
        <authorList>
            <consortium name="The Broad Institute Genomics Platform"/>
            <consortium name="The Broad Institute Genome Sequencing Center for Infectious Disease"/>
            <person name="Wu L."/>
            <person name="Ma J."/>
        </authorList>
    </citation>
    <scope>NUCLEOTIDE SEQUENCE [LARGE SCALE GENOMIC DNA]</scope>
    <source>
        <strain evidence="2">JCM 31921</strain>
    </source>
</reference>
<name>A0ABP8MXW8_9BACT</name>
<dbReference type="RefSeq" id="WP_344827853.1">
    <property type="nucleotide sequence ID" value="NZ_BAABEZ010000024.1"/>
</dbReference>
<evidence type="ECO:0000313" key="2">
    <source>
        <dbReference type="Proteomes" id="UP001501410"/>
    </source>
</evidence>
<dbReference type="EMBL" id="BAABEZ010000024">
    <property type="protein sequence ID" value="GAA4457986.1"/>
    <property type="molecule type" value="Genomic_DNA"/>
</dbReference>
<accession>A0ABP8MXW8</accession>
<proteinExistence type="predicted"/>
<sequence length="66" mass="7051">MIAEQKMACPSCNSDIFFSIPLLIAGASFTCTHCSAHVKLAGSSAPDVKASYDKYLELKKNALAKN</sequence>
<organism evidence="1 2">
    <name type="scientific">Rurimicrobium arvi</name>
    <dbReference type="NCBI Taxonomy" id="2049916"/>
    <lineage>
        <taxon>Bacteria</taxon>
        <taxon>Pseudomonadati</taxon>
        <taxon>Bacteroidota</taxon>
        <taxon>Chitinophagia</taxon>
        <taxon>Chitinophagales</taxon>
        <taxon>Chitinophagaceae</taxon>
        <taxon>Rurimicrobium</taxon>
    </lineage>
</organism>
<dbReference type="Proteomes" id="UP001501410">
    <property type="component" value="Unassembled WGS sequence"/>
</dbReference>